<dbReference type="GO" id="GO:0003962">
    <property type="term" value="F:cystathionine gamma-synthase activity"/>
    <property type="evidence" value="ECO:0007669"/>
    <property type="project" value="TreeGrafter"/>
</dbReference>
<evidence type="ECO:0000256" key="3">
    <source>
        <dbReference type="ARBA" id="ARBA00022898"/>
    </source>
</evidence>
<name>W0LDG4_9GAMM</name>
<keyword evidence="7" id="KW-1185">Reference proteome</keyword>
<feature type="modified residue" description="N6-(pyridoxal phosphate)lysine" evidence="4">
    <location>
        <position position="194"/>
    </location>
</feature>
<dbReference type="AlphaFoldDB" id="W0LDG4"/>
<gene>
    <name evidence="6" type="ORF">Z042_12310</name>
</gene>
<dbReference type="FunFam" id="3.90.1150.10:FF:000008">
    <property type="entry name" value="Cystathionine gamma-synthase"/>
    <property type="match status" value="1"/>
</dbReference>
<dbReference type="Gene3D" id="3.90.1150.10">
    <property type="entry name" value="Aspartate Aminotransferase, domain 1"/>
    <property type="match status" value="1"/>
</dbReference>
<dbReference type="GO" id="GO:0019346">
    <property type="term" value="P:transsulfuration"/>
    <property type="evidence" value="ECO:0007669"/>
    <property type="project" value="InterPro"/>
</dbReference>
<dbReference type="GO" id="GO:0005737">
    <property type="term" value="C:cytoplasm"/>
    <property type="evidence" value="ECO:0007669"/>
    <property type="project" value="TreeGrafter"/>
</dbReference>
<organism evidence="6 7">
    <name type="scientific">Chania multitudinisentens RB-25</name>
    <dbReference type="NCBI Taxonomy" id="1441930"/>
    <lineage>
        <taxon>Bacteria</taxon>
        <taxon>Pseudomonadati</taxon>
        <taxon>Pseudomonadota</taxon>
        <taxon>Gammaproteobacteria</taxon>
        <taxon>Enterobacterales</taxon>
        <taxon>Yersiniaceae</taxon>
        <taxon>Chania</taxon>
    </lineage>
</organism>
<dbReference type="FunFam" id="3.40.640.10:FF:000009">
    <property type="entry name" value="Cystathionine gamma-synthase homolog"/>
    <property type="match status" value="1"/>
</dbReference>
<evidence type="ECO:0000256" key="4">
    <source>
        <dbReference type="PIRSR" id="PIRSR001434-2"/>
    </source>
</evidence>
<evidence type="ECO:0000256" key="5">
    <source>
        <dbReference type="RuleBase" id="RU362118"/>
    </source>
</evidence>
<dbReference type="HOGENOM" id="CLU_018986_2_0_6"/>
<dbReference type="KEGG" id="sfo:Z042_12310"/>
<dbReference type="PIRSF" id="PIRSF001434">
    <property type="entry name" value="CGS"/>
    <property type="match status" value="1"/>
</dbReference>
<evidence type="ECO:0000313" key="7">
    <source>
        <dbReference type="Proteomes" id="UP000019030"/>
    </source>
</evidence>
<dbReference type="PANTHER" id="PTHR11808">
    <property type="entry name" value="TRANS-SULFURATION ENZYME FAMILY MEMBER"/>
    <property type="match status" value="1"/>
</dbReference>
<evidence type="ECO:0000313" key="6">
    <source>
        <dbReference type="EMBL" id="AHG20332.2"/>
    </source>
</evidence>
<evidence type="ECO:0000256" key="2">
    <source>
        <dbReference type="ARBA" id="ARBA00009077"/>
    </source>
</evidence>
<dbReference type="Pfam" id="PF01053">
    <property type="entry name" value="Cys_Met_Meta_PP"/>
    <property type="match status" value="1"/>
</dbReference>
<dbReference type="InterPro" id="IPR000277">
    <property type="entry name" value="Cys/Met-Metab_PyrdxlP-dep_enz"/>
</dbReference>
<dbReference type="InterPro" id="IPR015421">
    <property type="entry name" value="PyrdxlP-dep_Trfase_major"/>
</dbReference>
<keyword evidence="3 4" id="KW-0663">Pyridoxal phosphate</keyword>
<sequence length="380" mass="41590">MATLVIHAGDQVDRGNNAIFPPITTASSFIQPNLGEEGEFCYSRCSNPTRYAYETALAELEGGVYATATASGMAATALILELLPKDAHVLVMKGVYGGTYRLFERLRKQTSGTTFSYVDLNDLAAVESHIQENTRLIWIETPTNPLLELVDIKAVCQIAKDKGIISCVDNTFASAWNQRPLTLGADIVMLSTSKYIGGHSDLIGGAVITNVQDIAKQLDFCKTTVGAIASPFDAYLALRGMKTLDVRMERQCSNALKIARFLEQHPKVLDVYYPGLESHPQYQLCKKQMRSGGAVVSIRLKGEITEVKTFIAKLNYFVLAESLGGVESMINHSASMSHGSMSKEEKENIGIYDTTLRLSIGIEDINDLISDVEQALSFIQ</sequence>
<dbReference type="GO" id="GO:0019343">
    <property type="term" value="P:cysteine biosynthetic process via cystathionine"/>
    <property type="evidence" value="ECO:0007669"/>
    <property type="project" value="TreeGrafter"/>
</dbReference>
<dbReference type="InterPro" id="IPR015422">
    <property type="entry name" value="PyrdxlP-dep_Trfase_small"/>
</dbReference>
<accession>W0LDG4</accession>
<dbReference type="EMBL" id="CP007044">
    <property type="protein sequence ID" value="AHG20332.2"/>
    <property type="molecule type" value="Genomic_DNA"/>
</dbReference>
<keyword evidence="6" id="KW-0456">Lyase</keyword>
<dbReference type="Gene3D" id="3.40.640.10">
    <property type="entry name" value="Type I PLP-dependent aspartate aminotransferase-like (Major domain)"/>
    <property type="match status" value="1"/>
</dbReference>
<reference evidence="6 7" key="2">
    <citation type="submission" date="2015-03" db="EMBL/GenBank/DDBJ databases">
        <authorList>
            <person name="Chan K.-G."/>
        </authorList>
    </citation>
    <scope>NUCLEOTIDE SEQUENCE [LARGE SCALE GENOMIC DNA]</scope>
    <source>
        <strain evidence="6 7">RB-25</strain>
    </source>
</reference>
<dbReference type="InterPro" id="IPR015424">
    <property type="entry name" value="PyrdxlP-dep_Trfase"/>
</dbReference>
<evidence type="ECO:0000256" key="1">
    <source>
        <dbReference type="ARBA" id="ARBA00001933"/>
    </source>
</evidence>
<dbReference type="STRING" id="1441930.Z042_12310"/>
<dbReference type="SUPFAM" id="SSF53383">
    <property type="entry name" value="PLP-dependent transferases"/>
    <property type="match status" value="1"/>
</dbReference>
<comment type="cofactor">
    <cofactor evidence="1 5">
        <name>pyridoxal 5'-phosphate</name>
        <dbReference type="ChEBI" id="CHEBI:597326"/>
    </cofactor>
</comment>
<dbReference type="eggNOG" id="COG0626">
    <property type="taxonomic scope" value="Bacteria"/>
</dbReference>
<comment type="similarity">
    <text evidence="2 5">Belongs to the trans-sulfuration enzymes family.</text>
</comment>
<dbReference type="PANTHER" id="PTHR11808:SF75">
    <property type="entry name" value="CYSTATHIONINE GAMMA-SYNTHASE"/>
    <property type="match status" value="1"/>
</dbReference>
<dbReference type="CDD" id="cd00614">
    <property type="entry name" value="CGS_like"/>
    <property type="match status" value="1"/>
</dbReference>
<dbReference type="Proteomes" id="UP000019030">
    <property type="component" value="Chromosome"/>
</dbReference>
<dbReference type="GO" id="GO:0030170">
    <property type="term" value="F:pyridoxal phosphate binding"/>
    <property type="evidence" value="ECO:0007669"/>
    <property type="project" value="InterPro"/>
</dbReference>
<protein>
    <submittedName>
        <fullName evidence="6">Cystathionine beta-lyase</fullName>
    </submittedName>
</protein>
<reference evidence="6 7" key="1">
    <citation type="submission" date="2014-01" db="EMBL/GenBank/DDBJ databases">
        <title>Isolation of Serratia multitudinisentens RB-25 from Ex-Landfill site.</title>
        <authorList>
            <person name="Robson E.H.J."/>
        </authorList>
    </citation>
    <scope>NUCLEOTIDE SEQUENCE [LARGE SCALE GENOMIC DNA]</scope>
    <source>
        <strain evidence="6 7">RB-25</strain>
    </source>
</reference>
<proteinExistence type="inferred from homology"/>
<dbReference type="GO" id="GO:0004123">
    <property type="term" value="F:cystathionine gamma-lyase activity"/>
    <property type="evidence" value="ECO:0007669"/>
    <property type="project" value="TreeGrafter"/>
</dbReference>